<dbReference type="PANTHER" id="PTHR14136">
    <property type="entry name" value="BTB_POZ DOMAIN-CONTAINING PROTEIN KCTD9"/>
    <property type="match status" value="1"/>
</dbReference>
<comment type="caution">
    <text evidence="3">The sequence shown here is derived from an EMBL/GenBank/DDBJ whole genome shotgun (WGS) entry which is preliminary data.</text>
</comment>
<evidence type="ECO:0000313" key="3">
    <source>
        <dbReference type="EMBL" id="PLZ92774.1"/>
    </source>
</evidence>
<evidence type="ECO:0000259" key="1">
    <source>
        <dbReference type="Pfam" id="PF05729"/>
    </source>
</evidence>
<dbReference type="Pfam" id="PF22735">
    <property type="entry name" value="NNH3"/>
    <property type="match status" value="1"/>
</dbReference>
<gene>
    <name evidence="3" type="ORF">CEN44_05085</name>
</gene>
<dbReference type="InterPro" id="IPR001646">
    <property type="entry name" value="5peptide_repeat"/>
</dbReference>
<organism evidence="3 4">
    <name type="scientific">Fischerella muscicola CCMEE 5323</name>
    <dbReference type="NCBI Taxonomy" id="2019572"/>
    <lineage>
        <taxon>Bacteria</taxon>
        <taxon>Bacillati</taxon>
        <taxon>Cyanobacteriota</taxon>
        <taxon>Cyanophyceae</taxon>
        <taxon>Nostocales</taxon>
        <taxon>Hapalosiphonaceae</taxon>
        <taxon>Fischerella</taxon>
    </lineage>
</organism>
<dbReference type="SUPFAM" id="SSF141571">
    <property type="entry name" value="Pentapeptide repeat-like"/>
    <property type="match status" value="1"/>
</dbReference>
<sequence>MATKLEKLRNFFTKDIPDFLKKPTNTTETGAEVSKASLELAVALGLLGTPLAPVGVAVAGLSFVGLTAKAIKFYQEKTGEASLEECVSIAARVAYVESFEKILNTIEDKDLLAKVGTIHAGEAVAEGFIDINEEEARKAITCFRETKLAQEFNRQLSYILKVAGLSPTEAETFTQRVAWNTQRYMNQALAEAGDTVKNLAGLFRDGWRKELEKYQSLDEYLEKQIATKPREKVFAEKFTFKNIYVPLQAQPLDTNGQEDNEKQSIDLETWAKDLLQESDKQDKVLFIQGGPGRGKSVFCRMFADWMRQNLYPIWTPILIRLRDIRTFEKNFENTISQAVDRDFAKNDDGWLTDKNIRYLFLLDGFDELLMEKRTSDGLEEFLKQVGGFQESCQRNPEKGHRLLITGRTLALQSIERNMPANLERVEILPMDEGIQEQWFEKWSAQVGTDKTVGFQQFLQNQNCPDRVRELAQEPLLLYLLAAMHRDGELTVEMFADANGTQAKILIYQKSLDWVLTEQRPEILNRELTEQDTEDLRRILTEAGLCVVQSGGECAAISMIEKRLDDTAKNLLEEARKRIGDNPLRNALAAFYLQPGKQTGSVEFAHKSFSEFLCAERLKESLENWTEPGRKGRGFNIQQDQMDWEIYDLLGYGGLTLEIVEYLMGLLTVSNEFRPVQLFQRLHDFYQRWSGGEFIDAYTETLPQKKSRQLHEQNISLGQRQVDVYTGLNVMILLLELHRYAQKGKDLKEQIIFYPSGQADEQNRHTIQMLRIINYSDCIQLGTFNSVVGEFLSNANLISADLSRAYLFSANLSRAYLSRADLISAYLSRADLSGANLSRADLSGANLISANLISANLISADLSRAYLFSANLSRANLSRADLISADLSRADLSRAYLFSANLSGADLSGADLSRANLSGAILSRANLSGANLSGANLSGADLSRANLSDANLSRADLSGVILSNEKFGDICWDEGTKWEGVRGLETAVNVPEALKQQLGLE</sequence>
<evidence type="ECO:0000313" key="4">
    <source>
        <dbReference type="Proteomes" id="UP000235036"/>
    </source>
</evidence>
<proteinExistence type="predicted"/>
<name>A0A2N6K6X3_FISMU</name>
<dbReference type="Proteomes" id="UP000235036">
    <property type="component" value="Unassembled WGS sequence"/>
</dbReference>
<dbReference type="Gene3D" id="2.160.20.80">
    <property type="entry name" value="E3 ubiquitin-protein ligase SopA"/>
    <property type="match status" value="1"/>
</dbReference>
<dbReference type="Pfam" id="PF05729">
    <property type="entry name" value="NACHT"/>
    <property type="match status" value="1"/>
</dbReference>
<dbReference type="RefSeq" id="WP_102204931.1">
    <property type="nucleotide sequence ID" value="NZ_CAWNVR010000129.1"/>
</dbReference>
<dbReference type="PANTHER" id="PTHR14136:SF17">
    <property type="entry name" value="BTB_POZ DOMAIN-CONTAINING PROTEIN KCTD9"/>
    <property type="match status" value="1"/>
</dbReference>
<dbReference type="SUPFAM" id="SSF52540">
    <property type="entry name" value="P-loop containing nucleoside triphosphate hydrolases"/>
    <property type="match status" value="1"/>
</dbReference>
<reference evidence="3 4" key="1">
    <citation type="submission" date="2017-08" db="EMBL/GenBank/DDBJ databases">
        <title>Genomes of Fischerella (Mastigocladus) sp. strains.</title>
        <authorList>
            <person name="Miller S.R."/>
        </authorList>
    </citation>
    <scope>NUCLEOTIDE SEQUENCE [LARGE SCALE GENOMIC DNA]</scope>
    <source>
        <strain evidence="3 4">CCMEE 5323</strain>
    </source>
</reference>
<dbReference type="Gene3D" id="3.40.50.300">
    <property type="entry name" value="P-loop containing nucleotide triphosphate hydrolases"/>
    <property type="match status" value="1"/>
</dbReference>
<evidence type="ECO:0000259" key="2">
    <source>
        <dbReference type="Pfam" id="PF22735"/>
    </source>
</evidence>
<dbReference type="InterPro" id="IPR054568">
    <property type="entry name" value="NNH3"/>
</dbReference>
<feature type="domain" description="NACHT" evidence="1">
    <location>
        <begin position="284"/>
        <end position="443"/>
    </location>
</feature>
<dbReference type="Pfam" id="PF00805">
    <property type="entry name" value="Pentapeptide"/>
    <property type="match status" value="3"/>
</dbReference>
<dbReference type="InterPro" id="IPR027417">
    <property type="entry name" value="P-loop_NTPase"/>
</dbReference>
<dbReference type="InterPro" id="IPR051082">
    <property type="entry name" value="Pentapeptide-BTB/POZ_domain"/>
</dbReference>
<feature type="domain" description="NACHT N-terminal Helical" evidence="2">
    <location>
        <begin position="53"/>
        <end position="240"/>
    </location>
</feature>
<accession>A0A2N6K6X3</accession>
<dbReference type="AlphaFoldDB" id="A0A2N6K6X3"/>
<keyword evidence="4" id="KW-1185">Reference proteome</keyword>
<dbReference type="InterPro" id="IPR007111">
    <property type="entry name" value="NACHT_NTPase"/>
</dbReference>
<protein>
    <submittedName>
        <fullName evidence="3">Uncharacterized protein</fullName>
    </submittedName>
</protein>
<dbReference type="EMBL" id="NRQW01000102">
    <property type="protein sequence ID" value="PLZ92774.1"/>
    <property type="molecule type" value="Genomic_DNA"/>
</dbReference>